<evidence type="ECO:0000256" key="1">
    <source>
        <dbReference type="ARBA" id="ARBA00038310"/>
    </source>
</evidence>
<dbReference type="InterPro" id="IPR006680">
    <property type="entry name" value="Amidohydro-rel"/>
</dbReference>
<comment type="similarity">
    <text evidence="1">Belongs to the metallo-dependent hydrolases superfamily.</text>
</comment>
<organism evidence="3 4">
    <name type="scientific">Antiquaquibacter soli</name>
    <dbReference type="NCBI Taxonomy" id="3064523"/>
    <lineage>
        <taxon>Bacteria</taxon>
        <taxon>Bacillati</taxon>
        <taxon>Actinomycetota</taxon>
        <taxon>Actinomycetes</taxon>
        <taxon>Micrococcales</taxon>
        <taxon>Microbacteriaceae</taxon>
        <taxon>Antiquaquibacter</taxon>
    </lineage>
</organism>
<accession>A0ABT9BKL8</accession>
<comment type="caution">
    <text evidence="3">The sequence shown here is derived from an EMBL/GenBank/DDBJ whole genome shotgun (WGS) entry which is preliminary data.</text>
</comment>
<protein>
    <submittedName>
        <fullName evidence="3">Amidohydrolase family protein</fullName>
    </submittedName>
</protein>
<feature type="domain" description="Amidohydrolase-related" evidence="2">
    <location>
        <begin position="7"/>
        <end position="295"/>
    </location>
</feature>
<dbReference type="Gene3D" id="3.20.20.140">
    <property type="entry name" value="Metal-dependent hydrolases"/>
    <property type="match status" value="1"/>
</dbReference>
<dbReference type="InterPro" id="IPR032466">
    <property type="entry name" value="Metal_Hydrolase"/>
</dbReference>
<sequence>MTRHPIIDTHVHFWDMATPDLGMKWVWLEKEFVHPILGDIDAMKSVKYTIESVFAESRFADVSGFVHVQAALGSADPVDETRWLTRMRESAPVPFTIVAHADLGTEHAIAQLDGHAESPYFVGVRDFAAEPMLAAGEINPVYEASLRVLAERGLVYDLDCEWMNMPAGTELARRHPDLSVVLEHIGFPRSRDDEYFENWKRSLTELASAPNVTCKISGLAMTDPRFTRDSLRRWVDACVEAFGPDRCVLGSNWPVDRLYSSYDVIMDLYREYIAELSDSEQSKILSENAARLYRL</sequence>
<dbReference type="PANTHER" id="PTHR43569">
    <property type="entry name" value="AMIDOHYDROLASE"/>
    <property type="match status" value="1"/>
</dbReference>
<evidence type="ECO:0000313" key="3">
    <source>
        <dbReference type="EMBL" id="MDO7881566.1"/>
    </source>
</evidence>
<dbReference type="SUPFAM" id="SSF51556">
    <property type="entry name" value="Metallo-dependent hydrolases"/>
    <property type="match status" value="1"/>
</dbReference>
<evidence type="ECO:0000259" key="2">
    <source>
        <dbReference type="Pfam" id="PF04909"/>
    </source>
</evidence>
<dbReference type="RefSeq" id="WP_305001974.1">
    <property type="nucleotide sequence ID" value="NZ_JAUQUB010000001.1"/>
</dbReference>
<dbReference type="Proteomes" id="UP001241072">
    <property type="component" value="Unassembled WGS sequence"/>
</dbReference>
<name>A0ABT9BKL8_9MICO</name>
<dbReference type="InterPro" id="IPR052350">
    <property type="entry name" value="Metallo-dep_Lactonases"/>
</dbReference>
<keyword evidence="4" id="KW-1185">Reference proteome</keyword>
<evidence type="ECO:0000313" key="4">
    <source>
        <dbReference type="Proteomes" id="UP001241072"/>
    </source>
</evidence>
<dbReference type="EMBL" id="JAUQUB010000001">
    <property type="protein sequence ID" value="MDO7881566.1"/>
    <property type="molecule type" value="Genomic_DNA"/>
</dbReference>
<gene>
    <name evidence="3" type="ORF">Q5716_04920</name>
</gene>
<reference evidence="3 4" key="1">
    <citation type="submission" date="2023-07" db="EMBL/GenBank/DDBJ databases">
        <title>Protaetiibacter sp. nov WY-16 isolated from soil.</title>
        <authorList>
            <person name="Liu B."/>
            <person name="Wan Y."/>
        </authorList>
    </citation>
    <scope>NUCLEOTIDE SEQUENCE [LARGE SCALE GENOMIC DNA]</scope>
    <source>
        <strain evidence="3 4">WY-16</strain>
    </source>
</reference>
<dbReference type="Pfam" id="PF04909">
    <property type="entry name" value="Amidohydro_2"/>
    <property type="match status" value="1"/>
</dbReference>
<dbReference type="PANTHER" id="PTHR43569:SF2">
    <property type="entry name" value="AMIDOHYDROLASE-RELATED DOMAIN-CONTAINING PROTEIN"/>
    <property type="match status" value="1"/>
</dbReference>
<proteinExistence type="inferred from homology"/>